<comment type="caution">
    <text evidence="4">The sequence shown here is derived from an EMBL/GenBank/DDBJ whole genome shotgun (WGS) entry which is preliminary data.</text>
</comment>
<feature type="region of interest" description="Disordered" evidence="1">
    <location>
        <begin position="32"/>
        <end position="55"/>
    </location>
</feature>
<evidence type="ECO:0000256" key="1">
    <source>
        <dbReference type="SAM" id="MobiDB-lite"/>
    </source>
</evidence>
<keyword evidence="3" id="KW-0732">Signal</keyword>
<keyword evidence="2" id="KW-0812">Transmembrane</keyword>
<evidence type="ECO:0000313" key="5">
    <source>
        <dbReference type="Proteomes" id="UP001139534"/>
    </source>
</evidence>
<feature type="compositionally biased region" description="Low complexity" evidence="1">
    <location>
        <begin position="36"/>
        <end position="51"/>
    </location>
</feature>
<accession>A0A9X1XUN7</accession>
<protein>
    <submittedName>
        <fullName evidence="4">Sporulation protein YpjB</fullName>
    </submittedName>
</protein>
<evidence type="ECO:0000313" key="4">
    <source>
        <dbReference type="EMBL" id="MCK8486370.1"/>
    </source>
</evidence>
<dbReference type="InterPro" id="IPR014231">
    <property type="entry name" value="Spore_YpjB"/>
</dbReference>
<gene>
    <name evidence="4" type="ORF">M0651_04190</name>
</gene>
<evidence type="ECO:0000256" key="2">
    <source>
        <dbReference type="SAM" id="Phobius"/>
    </source>
</evidence>
<dbReference type="Proteomes" id="UP001139534">
    <property type="component" value="Unassembled WGS sequence"/>
</dbReference>
<reference evidence="4" key="1">
    <citation type="submission" date="2022-04" db="EMBL/GenBank/DDBJ databases">
        <authorList>
            <person name="Seo M.-J."/>
        </authorList>
    </citation>
    <scope>NUCLEOTIDE SEQUENCE</scope>
    <source>
        <strain evidence="4">MBLB2552</strain>
    </source>
</reference>
<dbReference type="AlphaFoldDB" id="A0A9X1XUN7"/>
<evidence type="ECO:0000256" key="3">
    <source>
        <dbReference type="SAM" id="SignalP"/>
    </source>
</evidence>
<keyword evidence="2" id="KW-0472">Membrane</keyword>
<organism evidence="4 5">
    <name type="scientific">Paenibacillus mellifer</name>
    <dbReference type="NCBI Taxonomy" id="2937794"/>
    <lineage>
        <taxon>Bacteria</taxon>
        <taxon>Bacillati</taxon>
        <taxon>Bacillota</taxon>
        <taxon>Bacilli</taxon>
        <taxon>Bacillales</taxon>
        <taxon>Paenibacillaceae</taxon>
        <taxon>Paenibacillus</taxon>
    </lineage>
</organism>
<sequence length="308" mass="33920">MRRTWVKGTAAALALLAAMLLWSTAVLAQPDGNGAGSRAGASSSTGAAGLSEQERSERLKQLEAASERLYEHMQQGNTTEALSDMDKLIGALEGVSFKGLTSVEGIHALAETIMDTKETLVKAEIQPEAWALSSARLRLAVNSLLHPDKALWQQYYKVMADNLQQMNRARAGGKPAEVRKAFQALEGHYEVVRPAAVIRRPASDVNQFDSWLSYVGRLSGERTWDEAALKGAVIQGEGALKGLFGRRGDEPVFLPITGFDSPWYWSGLIGLWIVLALTYTGIRKYRASQTVTAVREQRREEDARRYRL</sequence>
<dbReference type="RefSeq" id="WP_248550576.1">
    <property type="nucleotide sequence ID" value="NZ_JALPRK010000002.1"/>
</dbReference>
<feature type="chain" id="PRO_5040822111" evidence="3">
    <location>
        <begin position="29"/>
        <end position="308"/>
    </location>
</feature>
<dbReference type="EMBL" id="JALPRK010000002">
    <property type="protein sequence ID" value="MCK8486370.1"/>
    <property type="molecule type" value="Genomic_DNA"/>
</dbReference>
<dbReference type="Pfam" id="PF09577">
    <property type="entry name" value="Spore_YpjB"/>
    <property type="match status" value="1"/>
</dbReference>
<name>A0A9X1XUN7_9BACL</name>
<feature type="signal peptide" evidence="3">
    <location>
        <begin position="1"/>
        <end position="28"/>
    </location>
</feature>
<feature type="transmembrane region" description="Helical" evidence="2">
    <location>
        <begin position="263"/>
        <end position="282"/>
    </location>
</feature>
<keyword evidence="5" id="KW-1185">Reference proteome</keyword>
<keyword evidence="2" id="KW-1133">Transmembrane helix</keyword>
<proteinExistence type="predicted"/>